<evidence type="ECO:0000313" key="7">
    <source>
        <dbReference type="Proteomes" id="UP001150062"/>
    </source>
</evidence>
<dbReference type="Proteomes" id="UP001150062">
    <property type="component" value="Unassembled WGS sequence"/>
</dbReference>
<evidence type="ECO:0000256" key="4">
    <source>
        <dbReference type="ARBA" id="ARBA00023002"/>
    </source>
</evidence>
<comment type="similarity">
    <text evidence="1">Belongs to the nitroreductase family.</text>
</comment>
<keyword evidence="2" id="KW-0285">Flavoprotein</keyword>
<gene>
    <name evidence="6" type="ORF">M0813_13097</name>
</gene>
<dbReference type="InterPro" id="IPR000415">
    <property type="entry name" value="Nitroreductase-like"/>
</dbReference>
<evidence type="ECO:0000256" key="1">
    <source>
        <dbReference type="ARBA" id="ARBA00007118"/>
    </source>
</evidence>
<proteinExistence type="inferred from homology"/>
<keyword evidence="3" id="KW-0288">FMN</keyword>
<sequence length="211" mass="23972">MLNLLKAIPKTSFVSTSLQRNFSNAVLDCIKSRRSCRSFDPNKEVKRSDIEEILDIAKHSPSANHSQPWKVKITTNAPMLRRMGKEYFEVFKKDKQFRGFVQMAKKLPVSEPIFYDAPMAMFIYADLKRGKGIFTNLDVGIFVGSILHGLESKGLGGVALGVLKFQQDILEKEIRTEENEELLIGIGVGYAKEDFQPNKKNLKTDDVQWLD</sequence>
<evidence type="ECO:0000313" key="6">
    <source>
        <dbReference type="EMBL" id="KAJ6253682.1"/>
    </source>
</evidence>
<dbReference type="Pfam" id="PF00881">
    <property type="entry name" value="Nitroreductase"/>
    <property type="match status" value="1"/>
</dbReference>
<dbReference type="SUPFAM" id="SSF55469">
    <property type="entry name" value="FMN-dependent nitroreductase-like"/>
    <property type="match status" value="1"/>
</dbReference>
<dbReference type="EMBL" id="JAOAOG010000028">
    <property type="protein sequence ID" value="KAJ6253682.1"/>
    <property type="molecule type" value="Genomic_DNA"/>
</dbReference>
<feature type="domain" description="Nitroreductase" evidence="5">
    <location>
        <begin position="30"/>
        <end position="190"/>
    </location>
</feature>
<dbReference type="InterPro" id="IPR050627">
    <property type="entry name" value="Nitroreductase/BluB"/>
</dbReference>
<organism evidence="6 7">
    <name type="scientific">Anaeramoeba flamelloides</name>
    <dbReference type="NCBI Taxonomy" id="1746091"/>
    <lineage>
        <taxon>Eukaryota</taxon>
        <taxon>Metamonada</taxon>
        <taxon>Anaeramoebidae</taxon>
        <taxon>Anaeramoeba</taxon>
    </lineage>
</organism>
<dbReference type="InterPro" id="IPR029479">
    <property type="entry name" value="Nitroreductase"/>
</dbReference>
<evidence type="ECO:0000259" key="5">
    <source>
        <dbReference type="Pfam" id="PF00881"/>
    </source>
</evidence>
<dbReference type="PANTHER" id="PTHR23026:SF90">
    <property type="entry name" value="IODOTYROSINE DEIODINASE 1"/>
    <property type="match status" value="1"/>
</dbReference>
<name>A0ABQ8Z9X1_9EUKA</name>
<reference evidence="6" key="1">
    <citation type="submission" date="2022-08" db="EMBL/GenBank/DDBJ databases">
        <title>Novel sulfate-reducing endosymbionts in the free-living metamonad Anaeramoeba.</title>
        <authorList>
            <person name="Jerlstrom-Hultqvist J."/>
            <person name="Cepicka I."/>
            <person name="Gallot-Lavallee L."/>
            <person name="Salas-Leiva D."/>
            <person name="Curtis B.A."/>
            <person name="Zahonova K."/>
            <person name="Pipaliya S."/>
            <person name="Dacks J."/>
            <person name="Roger A.J."/>
        </authorList>
    </citation>
    <scope>NUCLEOTIDE SEQUENCE</scope>
    <source>
        <strain evidence="6">Schooner1</strain>
    </source>
</reference>
<comment type="caution">
    <text evidence="6">The sequence shown here is derived from an EMBL/GenBank/DDBJ whole genome shotgun (WGS) entry which is preliminary data.</text>
</comment>
<protein>
    <submittedName>
        <fullName evidence="6">Nad(P)h nitroreductase ydgi-related</fullName>
    </submittedName>
</protein>
<evidence type="ECO:0000256" key="3">
    <source>
        <dbReference type="ARBA" id="ARBA00022643"/>
    </source>
</evidence>
<dbReference type="Gene3D" id="3.40.109.10">
    <property type="entry name" value="NADH Oxidase"/>
    <property type="match status" value="1"/>
</dbReference>
<dbReference type="PANTHER" id="PTHR23026">
    <property type="entry name" value="NADPH NITROREDUCTASE"/>
    <property type="match status" value="1"/>
</dbReference>
<keyword evidence="4" id="KW-0560">Oxidoreductase</keyword>
<accession>A0ABQ8Z9X1</accession>
<evidence type="ECO:0000256" key="2">
    <source>
        <dbReference type="ARBA" id="ARBA00022630"/>
    </source>
</evidence>
<keyword evidence="7" id="KW-1185">Reference proteome</keyword>